<dbReference type="PROSITE" id="PS50835">
    <property type="entry name" value="IG_LIKE"/>
    <property type="match status" value="1"/>
</dbReference>
<dbReference type="InterPro" id="IPR036179">
    <property type="entry name" value="Ig-like_dom_sf"/>
</dbReference>
<dbReference type="GO" id="GO:0006955">
    <property type="term" value="P:immune response"/>
    <property type="evidence" value="ECO:0007669"/>
    <property type="project" value="TreeGrafter"/>
</dbReference>
<reference evidence="4 5" key="1">
    <citation type="submission" date="2019-09" db="EMBL/GenBank/DDBJ databases">
        <title>Bird 10,000 Genomes (B10K) Project - Family phase.</title>
        <authorList>
            <person name="Zhang G."/>
        </authorList>
    </citation>
    <scope>NUCLEOTIDE SEQUENCE [LARGE SCALE GENOMIC DNA]</scope>
    <source>
        <strain evidence="4">OUT-0059</strain>
        <tissue evidence="4">Muscle</tissue>
    </source>
</reference>
<evidence type="ECO:0000313" key="4">
    <source>
        <dbReference type="EMBL" id="NXU92506.1"/>
    </source>
</evidence>
<keyword evidence="1" id="KW-0732">Signal</keyword>
<evidence type="ECO:0000256" key="2">
    <source>
        <dbReference type="ARBA" id="ARBA00023157"/>
    </source>
</evidence>
<comment type="caution">
    <text evidence="4">The sequence shown here is derived from an EMBL/GenBank/DDBJ whole genome shotgun (WGS) entry which is preliminary data.</text>
</comment>
<gene>
    <name evidence="4" type="primary">Fcgr3_0</name>
    <name evidence="4" type="ORF">XIPELE_R14361</name>
</gene>
<protein>
    <submittedName>
        <fullName evidence="4">FCGR3 protein</fullName>
    </submittedName>
</protein>
<dbReference type="PANTHER" id="PTHR11481">
    <property type="entry name" value="IMMUNOGLOBULIN FC RECEPTOR"/>
    <property type="match status" value="1"/>
</dbReference>
<dbReference type="GO" id="GO:0009897">
    <property type="term" value="C:external side of plasma membrane"/>
    <property type="evidence" value="ECO:0007669"/>
    <property type="project" value="TreeGrafter"/>
</dbReference>
<dbReference type="EMBL" id="VZUH01056548">
    <property type="protein sequence ID" value="NXU92506.1"/>
    <property type="molecule type" value="Genomic_DNA"/>
</dbReference>
<evidence type="ECO:0000259" key="3">
    <source>
        <dbReference type="PROSITE" id="PS50835"/>
    </source>
</evidence>
<dbReference type="InterPro" id="IPR013783">
    <property type="entry name" value="Ig-like_fold"/>
</dbReference>
<evidence type="ECO:0000313" key="5">
    <source>
        <dbReference type="Proteomes" id="UP000551443"/>
    </source>
</evidence>
<dbReference type="InterPro" id="IPR003599">
    <property type="entry name" value="Ig_sub"/>
</dbReference>
<dbReference type="InterPro" id="IPR007110">
    <property type="entry name" value="Ig-like_dom"/>
</dbReference>
<dbReference type="Proteomes" id="UP000551443">
    <property type="component" value="Unassembled WGS sequence"/>
</dbReference>
<dbReference type="PANTHER" id="PTHR11481:SF64">
    <property type="entry name" value="FC RECEPTOR-LIKE PROTEIN 4"/>
    <property type="match status" value="1"/>
</dbReference>
<dbReference type="GO" id="GO:0004888">
    <property type="term" value="F:transmembrane signaling receptor activity"/>
    <property type="evidence" value="ECO:0007669"/>
    <property type="project" value="TreeGrafter"/>
</dbReference>
<dbReference type="SUPFAM" id="SSF48726">
    <property type="entry name" value="Immunoglobulin"/>
    <property type="match status" value="1"/>
</dbReference>
<dbReference type="GO" id="GO:0007166">
    <property type="term" value="P:cell surface receptor signaling pathway"/>
    <property type="evidence" value="ECO:0007669"/>
    <property type="project" value="TreeGrafter"/>
</dbReference>
<dbReference type="SMART" id="SM00409">
    <property type="entry name" value="IG"/>
    <property type="match status" value="1"/>
</dbReference>
<dbReference type="InterPro" id="IPR050488">
    <property type="entry name" value="Ig_Fc_receptor"/>
</dbReference>
<sequence>QVPARALLEGDTVTLLEGDTVTLLEGDTVTLRCRGRGETSVTKVRFFHDGRELRGPLKGTEMSLPPLQMHHGGRYRCGGKVGFWSVWKESAPVTVTVH</sequence>
<dbReference type="AlphaFoldDB" id="A0A7L3PMM0"/>
<feature type="non-terminal residue" evidence="4">
    <location>
        <position position="1"/>
    </location>
</feature>
<feature type="non-terminal residue" evidence="4">
    <location>
        <position position="98"/>
    </location>
</feature>
<organism evidence="4 5">
    <name type="scientific">Xiphorhynchus elegans</name>
    <name type="common">elegant woodcreeper</name>
    <dbReference type="NCBI Taxonomy" id="269412"/>
    <lineage>
        <taxon>Eukaryota</taxon>
        <taxon>Metazoa</taxon>
        <taxon>Chordata</taxon>
        <taxon>Craniata</taxon>
        <taxon>Vertebrata</taxon>
        <taxon>Euteleostomi</taxon>
        <taxon>Archelosauria</taxon>
        <taxon>Archosauria</taxon>
        <taxon>Dinosauria</taxon>
        <taxon>Saurischia</taxon>
        <taxon>Theropoda</taxon>
        <taxon>Coelurosauria</taxon>
        <taxon>Aves</taxon>
        <taxon>Neognathae</taxon>
        <taxon>Neoaves</taxon>
        <taxon>Telluraves</taxon>
        <taxon>Australaves</taxon>
        <taxon>Passeriformes</taxon>
        <taxon>Dendrocolaptidae</taxon>
        <taxon>Xiphorhynchus</taxon>
    </lineage>
</organism>
<keyword evidence="5" id="KW-1185">Reference proteome</keyword>
<proteinExistence type="predicted"/>
<keyword evidence="2" id="KW-1015">Disulfide bond</keyword>
<accession>A0A7L3PMM0</accession>
<evidence type="ECO:0000256" key="1">
    <source>
        <dbReference type="ARBA" id="ARBA00022729"/>
    </source>
</evidence>
<dbReference type="Gene3D" id="2.60.40.10">
    <property type="entry name" value="Immunoglobulins"/>
    <property type="match status" value="1"/>
</dbReference>
<name>A0A7L3PMM0_9DEND</name>
<feature type="domain" description="Ig-like" evidence="3">
    <location>
        <begin position="3"/>
        <end position="77"/>
    </location>
</feature>
<dbReference type="Pfam" id="PF13895">
    <property type="entry name" value="Ig_2"/>
    <property type="match status" value="1"/>
</dbReference>